<dbReference type="Gene3D" id="1.10.3210.10">
    <property type="entry name" value="Hypothetical protein af1432"/>
    <property type="match status" value="1"/>
</dbReference>
<organism evidence="2 3">
    <name type="scientific">Nitrogeniibacter mangrovi</name>
    <dbReference type="NCBI Taxonomy" id="2016596"/>
    <lineage>
        <taxon>Bacteria</taxon>
        <taxon>Pseudomonadati</taxon>
        <taxon>Pseudomonadota</taxon>
        <taxon>Betaproteobacteria</taxon>
        <taxon>Rhodocyclales</taxon>
        <taxon>Zoogloeaceae</taxon>
        <taxon>Nitrogeniibacter</taxon>
    </lineage>
</organism>
<accession>A0A6C1BAH1</accession>
<gene>
    <name evidence="2" type="ORF">G3580_17550</name>
</gene>
<dbReference type="InterPro" id="IPR052020">
    <property type="entry name" value="Cyclic_di-GMP/3'3'-cGAMP_PDE"/>
</dbReference>
<keyword evidence="3" id="KW-1185">Reference proteome</keyword>
<dbReference type="CDD" id="cd00077">
    <property type="entry name" value="HDc"/>
    <property type="match status" value="1"/>
</dbReference>
<dbReference type="SUPFAM" id="SSF109604">
    <property type="entry name" value="HD-domain/PDEase-like"/>
    <property type="match status" value="1"/>
</dbReference>
<protein>
    <submittedName>
        <fullName evidence="2">HD domain-containing protein</fullName>
    </submittedName>
</protein>
<dbReference type="PANTHER" id="PTHR45228:SF8">
    <property type="entry name" value="TWO-COMPONENT RESPONSE REGULATOR-RELATED"/>
    <property type="match status" value="1"/>
</dbReference>
<evidence type="ECO:0000313" key="3">
    <source>
        <dbReference type="Proteomes" id="UP000501991"/>
    </source>
</evidence>
<dbReference type="InterPro" id="IPR003607">
    <property type="entry name" value="HD/PDEase_dom"/>
</dbReference>
<evidence type="ECO:0000313" key="2">
    <source>
        <dbReference type="EMBL" id="QID19264.1"/>
    </source>
</evidence>
<dbReference type="Pfam" id="PF13487">
    <property type="entry name" value="HD_5"/>
    <property type="match status" value="1"/>
</dbReference>
<dbReference type="KEGG" id="azq:G3580_17550"/>
<dbReference type="PROSITE" id="PS51832">
    <property type="entry name" value="HD_GYP"/>
    <property type="match status" value="1"/>
</dbReference>
<feature type="domain" description="HD-GYP" evidence="1">
    <location>
        <begin position="21"/>
        <end position="207"/>
    </location>
</feature>
<name>A0A6C1BAH1_9RHOO</name>
<sequence>MAPDEEALRHRLARDEAFRALAAAHHETLFRLALMVEARAGGDPARILRIAAMSALIAEALGWSEAQCETLSRAAPLADIGLCMVSRDPLGAGERDHPRHGARLLGGTDVPVLQMAATIALSHHERWDGQGYPSRLARHAIAPEARIVAVALGFDALTLGPAATRLADGEAVAAVAAEAGRQFDPEVVAALQAHAIRLCGARDYVNAQDVLEGFDWPALWWKVF</sequence>
<dbReference type="GO" id="GO:0008081">
    <property type="term" value="F:phosphoric diester hydrolase activity"/>
    <property type="evidence" value="ECO:0007669"/>
    <property type="project" value="UniProtKB-ARBA"/>
</dbReference>
<proteinExistence type="predicted"/>
<dbReference type="RefSeq" id="WP_173767691.1">
    <property type="nucleotide sequence ID" value="NZ_CP048836.1"/>
</dbReference>
<reference evidence="2 3" key="1">
    <citation type="submission" date="2020-02" db="EMBL/GenBank/DDBJ databases">
        <title>Nitrogenibacter mangrovi gen. nov., sp. nov. isolated from mangrove sediment, a denitrifying betaproteobacterium.</title>
        <authorList>
            <person name="Liao H."/>
            <person name="Tian Y."/>
        </authorList>
    </citation>
    <scope>NUCLEOTIDE SEQUENCE [LARGE SCALE GENOMIC DNA]</scope>
    <source>
        <strain evidence="2 3">M9-3-2</strain>
    </source>
</reference>
<evidence type="ECO:0000259" key="1">
    <source>
        <dbReference type="PROSITE" id="PS51832"/>
    </source>
</evidence>
<dbReference type="AlphaFoldDB" id="A0A6C1BAH1"/>
<dbReference type="EMBL" id="CP048836">
    <property type="protein sequence ID" value="QID19264.1"/>
    <property type="molecule type" value="Genomic_DNA"/>
</dbReference>
<dbReference type="InterPro" id="IPR037522">
    <property type="entry name" value="HD_GYP_dom"/>
</dbReference>
<dbReference type="Proteomes" id="UP000501991">
    <property type="component" value="Chromosome"/>
</dbReference>
<dbReference type="PANTHER" id="PTHR45228">
    <property type="entry name" value="CYCLIC DI-GMP PHOSPHODIESTERASE TM_0186-RELATED"/>
    <property type="match status" value="1"/>
</dbReference>